<sequence length="145" mass="16552">MSEIKIKKDPTGFSKSIIKKYDDNTEFFFHKLEFLDKIILNIAINGVQDTTFEIPMTTKTTINYMSAIEQDFEDQSPEPRLIIGNHDNLKIHIVASQIGKLILQSNPKDLIISIGSKWFGKGDDIESDDFDKLMFVLANVKTLLQ</sequence>
<dbReference type="InterPro" id="IPR053720">
    <property type="entry name" value="Psm_Assembly_Chaperone"/>
</dbReference>
<name>A0A9W4TV74_9ASCO</name>
<dbReference type="OrthoDB" id="3980246at2759"/>
<evidence type="ECO:0000313" key="1">
    <source>
        <dbReference type="EMBL" id="CAI5757197.1"/>
    </source>
</evidence>
<keyword evidence="2" id="KW-1185">Reference proteome</keyword>
<gene>
    <name evidence="1" type="ORF">CANVERA_P1714</name>
</gene>
<protein>
    <submittedName>
        <fullName evidence="1">Uncharacterized protein</fullName>
    </submittedName>
</protein>
<dbReference type="Pfam" id="PF10448">
    <property type="entry name" value="POC3_POC4"/>
    <property type="match status" value="1"/>
</dbReference>
<reference evidence="1" key="1">
    <citation type="submission" date="2022-12" db="EMBL/GenBank/DDBJ databases">
        <authorList>
            <person name="Brejova B."/>
        </authorList>
    </citation>
    <scope>NUCLEOTIDE SEQUENCE</scope>
</reference>
<dbReference type="Proteomes" id="UP001152885">
    <property type="component" value="Unassembled WGS sequence"/>
</dbReference>
<organism evidence="1 2">
    <name type="scientific">Candida verbasci</name>
    <dbReference type="NCBI Taxonomy" id="1227364"/>
    <lineage>
        <taxon>Eukaryota</taxon>
        <taxon>Fungi</taxon>
        <taxon>Dikarya</taxon>
        <taxon>Ascomycota</taxon>
        <taxon>Saccharomycotina</taxon>
        <taxon>Pichiomycetes</taxon>
        <taxon>Debaryomycetaceae</taxon>
        <taxon>Candida/Lodderomyces clade</taxon>
        <taxon>Candida</taxon>
    </lineage>
</organism>
<accession>A0A9W4TV74</accession>
<dbReference type="Gene3D" id="3.30.230.90">
    <property type="match status" value="1"/>
</dbReference>
<dbReference type="EMBL" id="CANTUO010000001">
    <property type="protein sequence ID" value="CAI5757197.1"/>
    <property type="molecule type" value="Genomic_DNA"/>
</dbReference>
<evidence type="ECO:0000313" key="2">
    <source>
        <dbReference type="Proteomes" id="UP001152885"/>
    </source>
</evidence>
<comment type="caution">
    <text evidence="1">The sequence shown here is derived from an EMBL/GenBank/DDBJ whole genome shotgun (WGS) entry which is preliminary data.</text>
</comment>
<dbReference type="InterPro" id="IPR018854">
    <property type="entry name" value="Psome_chaperone_3/4"/>
</dbReference>
<dbReference type="AlphaFoldDB" id="A0A9W4TV74"/>
<proteinExistence type="predicted"/>